<feature type="transmembrane region" description="Helical" evidence="1">
    <location>
        <begin position="45"/>
        <end position="71"/>
    </location>
</feature>
<reference evidence="2 3" key="1">
    <citation type="submission" date="2020-08" db="EMBL/GenBank/DDBJ databases">
        <title>Genomic Encyclopedia of Type Strains, Phase IV (KMG-IV): sequencing the most valuable type-strain genomes for metagenomic binning, comparative biology and taxonomic classification.</title>
        <authorList>
            <person name="Goeker M."/>
        </authorList>
    </citation>
    <scope>NUCLEOTIDE SEQUENCE [LARGE SCALE GENOMIC DNA]</scope>
    <source>
        <strain evidence="2 3">YIM 65646</strain>
    </source>
</reference>
<keyword evidence="1" id="KW-0812">Transmembrane</keyword>
<dbReference type="EMBL" id="JACHGT010000008">
    <property type="protein sequence ID" value="MBB6036313.1"/>
    <property type="molecule type" value="Genomic_DNA"/>
</dbReference>
<sequence length="137" mass="15628">MTPLVLAGTAQITLLTYYAASHWIPLRGFNDLRFENRQANFYIQLFMAVLAVSTLLGHRFELWVAAGWYAVWMNGHLMSWWIPYLTGHPKAAIAVNKQRAYTFLPRIRDRVAPDLLHTIMGVLSVVTLLATWRAALS</sequence>
<keyword evidence="3" id="KW-1185">Reference proteome</keyword>
<accession>A0A841FN35</accession>
<keyword evidence="1" id="KW-1133">Transmembrane helix</keyword>
<name>A0A841FN35_9ACTN</name>
<gene>
    <name evidence="2" type="ORF">HNR73_004181</name>
</gene>
<comment type="caution">
    <text evidence="2">The sequence shown here is derived from an EMBL/GenBank/DDBJ whole genome shotgun (WGS) entry which is preliminary data.</text>
</comment>
<feature type="transmembrane region" description="Helical" evidence="1">
    <location>
        <begin position="115"/>
        <end position="135"/>
    </location>
</feature>
<protein>
    <submittedName>
        <fullName evidence="2">Uncharacterized protein</fullName>
    </submittedName>
</protein>
<evidence type="ECO:0000313" key="2">
    <source>
        <dbReference type="EMBL" id="MBB6036313.1"/>
    </source>
</evidence>
<dbReference type="Proteomes" id="UP000548476">
    <property type="component" value="Unassembled WGS sequence"/>
</dbReference>
<organism evidence="2 3">
    <name type="scientific">Phytomonospora endophytica</name>
    <dbReference type="NCBI Taxonomy" id="714109"/>
    <lineage>
        <taxon>Bacteria</taxon>
        <taxon>Bacillati</taxon>
        <taxon>Actinomycetota</taxon>
        <taxon>Actinomycetes</taxon>
        <taxon>Micromonosporales</taxon>
        <taxon>Micromonosporaceae</taxon>
        <taxon>Phytomonospora</taxon>
    </lineage>
</organism>
<evidence type="ECO:0000256" key="1">
    <source>
        <dbReference type="SAM" id="Phobius"/>
    </source>
</evidence>
<proteinExistence type="predicted"/>
<keyword evidence="1" id="KW-0472">Membrane</keyword>
<dbReference type="AlphaFoldDB" id="A0A841FN35"/>
<evidence type="ECO:0000313" key="3">
    <source>
        <dbReference type="Proteomes" id="UP000548476"/>
    </source>
</evidence>
<dbReference type="RefSeq" id="WP_184789139.1">
    <property type="nucleotide sequence ID" value="NZ_BONT01000046.1"/>
</dbReference>